<dbReference type="PANTHER" id="PTHR43736">
    <property type="entry name" value="ADP-RIBOSE PYROPHOSPHATASE"/>
    <property type="match status" value="1"/>
</dbReference>
<evidence type="ECO:0000259" key="4">
    <source>
        <dbReference type="PROSITE" id="PS51462"/>
    </source>
</evidence>
<dbReference type="InterPro" id="IPR000086">
    <property type="entry name" value="NUDIX_hydrolase_dom"/>
</dbReference>
<evidence type="ECO:0000256" key="2">
    <source>
        <dbReference type="ARBA" id="ARBA00022801"/>
    </source>
</evidence>
<dbReference type="InterPro" id="IPR015797">
    <property type="entry name" value="NUDIX_hydrolase-like_dom_sf"/>
</dbReference>
<comment type="cofactor">
    <cofactor evidence="1">
        <name>Mg(2+)</name>
        <dbReference type="ChEBI" id="CHEBI:18420"/>
    </cofactor>
</comment>
<evidence type="ECO:0000256" key="3">
    <source>
        <dbReference type="RuleBase" id="RU003476"/>
    </source>
</evidence>
<dbReference type="PANTHER" id="PTHR43736:SF1">
    <property type="entry name" value="DIHYDRONEOPTERIN TRIPHOSPHATE DIPHOSPHATASE"/>
    <property type="match status" value="1"/>
</dbReference>
<evidence type="ECO:0000313" key="6">
    <source>
        <dbReference type="Proteomes" id="UP000761264"/>
    </source>
</evidence>
<dbReference type="RefSeq" id="WP_167222919.1">
    <property type="nucleotide sequence ID" value="NZ_JAAQPH010000004.1"/>
</dbReference>
<dbReference type="PRINTS" id="PR00502">
    <property type="entry name" value="NUDIXFAMILY"/>
</dbReference>
<dbReference type="InterPro" id="IPR020084">
    <property type="entry name" value="NUDIX_hydrolase_CS"/>
</dbReference>
<keyword evidence="2 3" id="KW-0378">Hydrolase</keyword>
<feature type="domain" description="Nudix hydrolase" evidence="4">
    <location>
        <begin position="5"/>
        <end position="139"/>
    </location>
</feature>
<dbReference type="Pfam" id="PF00293">
    <property type="entry name" value="NUDIX"/>
    <property type="match status" value="1"/>
</dbReference>
<sequence length="143" mass="15786">MNDYPNRPLIGVGVIVFKGERVLLIRRGKPPREGQWSLPGGRQRLGERIEEAAAREVREETGLEIAVGPLVDVVDSITRDAGDAVQYHYTLIDLLAEWRAGEARAGHDASEVVWADPSDLAGYGLWAETERIIALALQKRNSS</sequence>
<dbReference type="CDD" id="cd04673">
    <property type="entry name" value="NUDIX_ADPRase"/>
    <property type="match status" value="1"/>
</dbReference>
<dbReference type="Proteomes" id="UP000761264">
    <property type="component" value="Unassembled WGS sequence"/>
</dbReference>
<dbReference type="EMBL" id="JAAQPH010000004">
    <property type="protein sequence ID" value="NIA68397.1"/>
    <property type="molecule type" value="Genomic_DNA"/>
</dbReference>
<dbReference type="SUPFAM" id="SSF55811">
    <property type="entry name" value="Nudix"/>
    <property type="match status" value="1"/>
</dbReference>
<evidence type="ECO:0000256" key="1">
    <source>
        <dbReference type="ARBA" id="ARBA00001946"/>
    </source>
</evidence>
<evidence type="ECO:0000313" key="5">
    <source>
        <dbReference type="EMBL" id="NIA68397.1"/>
    </source>
</evidence>
<dbReference type="GO" id="GO:0016787">
    <property type="term" value="F:hydrolase activity"/>
    <property type="evidence" value="ECO:0007669"/>
    <property type="project" value="UniProtKB-KW"/>
</dbReference>
<name>A0A967C844_9PROT</name>
<gene>
    <name evidence="5" type="ORF">HBA54_07310</name>
</gene>
<dbReference type="AlphaFoldDB" id="A0A967C844"/>
<comment type="similarity">
    <text evidence="3">Belongs to the Nudix hydrolase family.</text>
</comment>
<keyword evidence="6" id="KW-1185">Reference proteome</keyword>
<dbReference type="PROSITE" id="PS51462">
    <property type="entry name" value="NUDIX"/>
    <property type="match status" value="1"/>
</dbReference>
<dbReference type="Gene3D" id="3.90.79.10">
    <property type="entry name" value="Nucleoside Triphosphate Pyrophosphohydrolase"/>
    <property type="match status" value="1"/>
</dbReference>
<protein>
    <submittedName>
        <fullName evidence="5">NUDIX hydrolase</fullName>
    </submittedName>
</protein>
<proteinExistence type="inferred from homology"/>
<dbReference type="PROSITE" id="PS00893">
    <property type="entry name" value="NUDIX_BOX"/>
    <property type="match status" value="1"/>
</dbReference>
<accession>A0A967C844</accession>
<comment type="caution">
    <text evidence="5">The sequence shown here is derived from an EMBL/GenBank/DDBJ whole genome shotgun (WGS) entry which is preliminary data.</text>
</comment>
<organism evidence="5 6">
    <name type="scientific">Pelagibius litoralis</name>
    <dbReference type="NCBI Taxonomy" id="374515"/>
    <lineage>
        <taxon>Bacteria</taxon>
        <taxon>Pseudomonadati</taxon>
        <taxon>Pseudomonadota</taxon>
        <taxon>Alphaproteobacteria</taxon>
        <taxon>Rhodospirillales</taxon>
        <taxon>Rhodovibrionaceae</taxon>
        <taxon>Pelagibius</taxon>
    </lineage>
</organism>
<dbReference type="InterPro" id="IPR020476">
    <property type="entry name" value="Nudix_hydrolase"/>
</dbReference>
<reference evidence="5" key="1">
    <citation type="submission" date="2020-03" db="EMBL/GenBank/DDBJ databases">
        <title>Genome of Pelagibius litoralis DSM 21314T.</title>
        <authorList>
            <person name="Wang G."/>
        </authorList>
    </citation>
    <scope>NUCLEOTIDE SEQUENCE</scope>
    <source>
        <strain evidence="5">DSM 21314</strain>
    </source>
</reference>